<dbReference type="EC" id="4.1.3.40" evidence="4"/>
<sequence length="160" mass="18316">MPSEVKSWVYERGSLTQRLRATYGSELKVTVLMQQWTKPFLAERVLLNLPEYQYCLTREVILHAYDQPLVLARTIIPKHTVKLANTNLAHLGNRPLGEVIFNCPNLLRQALAITTVMPGTWTNSIRTLADINQGIWGRSTVYQVEHKPMLVNEFFLPSVL</sequence>
<dbReference type="UniPathway" id="UPA00232"/>
<keyword evidence="1 4" id="KW-0963">Cytoplasm</keyword>
<reference evidence="6" key="1">
    <citation type="submission" date="2015-03" db="EMBL/GenBank/DDBJ databases">
        <title>Draft genome sequence of a novel methanotroph (Sn10-6) isolated from flooded ricefield rhizosphere in India.</title>
        <authorList>
            <person name="Pandit P.S."/>
            <person name="Pore S.D."/>
            <person name="Arora P."/>
            <person name="Kapse N.G."/>
            <person name="Dhakephalkar P.K."/>
            <person name="Rahalkar M.C."/>
        </authorList>
    </citation>
    <scope>NUCLEOTIDE SEQUENCE [LARGE SCALE GENOMIC DNA]</scope>
    <source>
        <strain evidence="6">Sn10-6</strain>
    </source>
</reference>
<feature type="binding site" evidence="4">
    <location>
        <position position="96"/>
    </location>
    <ligand>
        <name>substrate</name>
    </ligand>
</feature>
<dbReference type="PANTHER" id="PTHR38683:SF1">
    <property type="entry name" value="CHORISMATE PYRUVATE-LYASE"/>
    <property type="match status" value="1"/>
</dbReference>
<accession>A0A0F3ILT1</accession>
<evidence type="ECO:0000256" key="2">
    <source>
        <dbReference type="ARBA" id="ARBA00022688"/>
    </source>
</evidence>
<evidence type="ECO:0000256" key="3">
    <source>
        <dbReference type="ARBA" id="ARBA00023239"/>
    </source>
</evidence>
<comment type="catalytic activity">
    <reaction evidence="4">
        <text>chorismate = 4-hydroxybenzoate + pyruvate</text>
        <dbReference type="Rhea" id="RHEA:16505"/>
        <dbReference type="ChEBI" id="CHEBI:15361"/>
        <dbReference type="ChEBI" id="CHEBI:17879"/>
        <dbReference type="ChEBI" id="CHEBI:29748"/>
        <dbReference type="EC" id="4.1.3.40"/>
    </reaction>
</comment>
<comment type="similarity">
    <text evidence="4">Belongs to the UbiC family.</text>
</comment>
<comment type="pathway">
    <text evidence="4">Cofactor biosynthesis; ubiquinone biosynthesis.</text>
</comment>
<dbReference type="GO" id="GO:0042866">
    <property type="term" value="P:pyruvate biosynthetic process"/>
    <property type="evidence" value="ECO:0007669"/>
    <property type="project" value="UniProtKB-UniRule"/>
</dbReference>
<keyword evidence="2 4" id="KW-0831">Ubiquinone biosynthesis</keyword>
<reference evidence="5 6" key="2">
    <citation type="journal article" date="2016" name="Microb. Ecol.">
        <title>Genome Characteristics of a Novel Type I Methanotroph (Sn10-6) Isolated from a Flooded Indian Rice Field.</title>
        <authorList>
            <person name="Rahalkar M.C."/>
            <person name="Pandit P.S."/>
            <person name="Dhakephalkar P.K."/>
            <person name="Pore S."/>
            <person name="Arora P."/>
            <person name="Kapse N."/>
        </authorList>
    </citation>
    <scope>NUCLEOTIDE SEQUENCE [LARGE SCALE GENOMIC DNA]</scope>
    <source>
        <strain evidence="5 6">Sn10-6</strain>
    </source>
</reference>
<comment type="caution">
    <text evidence="5">The sequence shown here is derived from an EMBL/GenBank/DDBJ whole genome shotgun (WGS) entry which is preliminary data.</text>
</comment>
<dbReference type="EMBL" id="LAJX01000105">
    <property type="protein sequence ID" value="KJV06519.1"/>
    <property type="molecule type" value="Genomic_DNA"/>
</dbReference>
<gene>
    <name evidence="4" type="primary">ubiC</name>
    <name evidence="5" type="ORF">VZ94_10760</name>
</gene>
<evidence type="ECO:0000256" key="4">
    <source>
        <dbReference type="HAMAP-Rule" id="MF_01632"/>
    </source>
</evidence>
<dbReference type="InterPro" id="IPR007440">
    <property type="entry name" value="Chorismate--pyruvate_lyase"/>
</dbReference>
<comment type="function">
    <text evidence="4">Removes the pyruvyl group from chorismate, with concomitant aromatization of the ring, to provide 4-hydroxybenzoate (4HB) for the ubiquinone pathway.</text>
</comment>
<name>A0A0F3ILT1_9GAMM</name>
<dbReference type="HAMAP" id="MF_01632">
    <property type="entry name" value="UbiC"/>
    <property type="match status" value="1"/>
</dbReference>
<evidence type="ECO:0000256" key="1">
    <source>
        <dbReference type="ARBA" id="ARBA00022490"/>
    </source>
</evidence>
<dbReference type="AlphaFoldDB" id="A0A0F3ILT1"/>
<dbReference type="Gene3D" id="3.40.1410.10">
    <property type="entry name" value="Chorismate lyase-like"/>
    <property type="match status" value="1"/>
</dbReference>
<dbReference type="GO" id="GO:0008813">
    <property type="term" value="F:chorismate lyase activity"/>
    <property type="evidence" value="ECO:0007669"/>
    <property type="project" value="UniProtKB-UniRule"/>
</dbReference>
<dbReference type="GO" id="GO:0006744">
    <property type="term" value="P:ubiquinone biosynthetic process"/>
    <property type="evidence" value="ECO:0007669"/>
    <property type="project" value="UniProtKB-UniRule"/>
</dbReference>
<comment type="subcellular location">
    <subcellularLocation>
        <location evidence="4">Cytoplasm</location>
    </subcellularLocation>
</comment>
<keyword evidence="3 4" id="KW-0456">Lyase</keyword>
<feature type="binding site" evidence="4">
    <location>
        <position position="153"/>
    </location>
    <ligand>
        <name>substrate</name>
    </ligand>
</feature>
<dbReference type="Pfam" id="PF04345">
    <property type="entry name" value="Chor_lyase"/>
    <property type="match status" value="1"/>
</dbReference>
<feature type="binding site" evidence="4">
    <location>
        <position position="58"/>
    </location>
    <ligand>
        <name>substrate</name>
    </ligand>
</feature>
<evidence type="ECO:0000313" key="5">
    <source>
        <dbReference type="EMBL" id="KJV06519.1"/>
    </source>
</evidence>
<keyword evidence="6" id="KW-1185">Reference proteome</keyword>
<dbReference type="SUPFAM" id="SSF64288">
    <property type="entry name" value="Chorismate lyase-like"/>
    <property type="match status" value="1"/>
</dbReference>
<dbReference type="GO" id="GO:0005829">
    <property type="term" value="C:cytosol"/>
    <property type="evidence" value="ECO:0007669"/>
    <property type="project" value="TreeGrafter"/>
</dbReference>
<protein>
    <recommendedName>
        <fullName evidence="4">Probable chorismate pyruvate-lyase</fullName>
        <shortName evidence="4">CL</shortName>
        <shortName evidence="4">CPL</shortName>
        <ecNumber evidence="4">4.1.3.40</ecNumber>
    </recommendedName>
</protein>
<dbReference type="InterPro" id="IPR028978">
    <property type="entry name" value="Chorismate_lyase_/UTRA_dom_sf"/>
</dbReference>
<dbReference type="PANTHER" id="PTHR38683">
    <property type="entry name" value="CHORISMATE PYRUVATE-LYASE"/>
    <property type="match status" value="1"/>
</dbReference>
<comment type="caution">
    <text evidence="4">Lacks conserved residue(s) required for the propagation of feature annotation.</text>
</comment>
<dbReference type="PATRIC" id="fig|1632867.3.peg.211"/>
<dbReference type="Proteomes" id="UP000033684">
    <property type="component" value="Unassembled WGS sequence"/>
</dbReference>
<keyword evidence="4" id="KW-0670">Pyruvate</keyword>
<proteinExistence type="inferred from homology"/>
<organism evidence="5 6">
    <name type="scientific">Methylocucumis oryzae</name>
    <dbReference type="NCBI Taxonomy" id="1632867"/>
    <lineage>
        <taxon>Bacteria</taxon>
        <taxon>Pseudomonadati</taxon>
        <taxon>Pseudomonadota</taxon>
        <taxon>Gammaproteobacteria</taxon>
        <taxon>Methylococcales</taxon>
        <taxon>Methylococcaceae</taxon>
        <taxon>Methylocucumis</taxon>
    </lineage>
</organism>
<evidence type="ECO:0000313" key="6">
    <source>
        <dbReference type="Proteomes" id="UP000033684"/>
    </source>
</evidence>